<dbReference type="PROSITE" id="PS50943">
    <property type="entry name" value="HTH_CROC1"/>
    <property type="match status" value="1"/>
</dbReference>
<evidence type="ECO:0000313" key="3">
    <source>
        <dbReference type="Proteomes" id="UP000275510"/>
    </source>
</evidence>
<evidence type="ECO:0000259" key="1">
    <source>
        <dbReference type="PROSITE" id="PS50943"/>
    </source>
</evidence>
<dbReference type="InterPro" id="IPR001387">
    <property type="entry name" value="Cro/C1-type_HTH"/>
</dbReference>
<gene>
    <name evidence="2" type="ORF">NCTC10976_01012</name>
</gene>
<name>A0A3S4ZVH6_ACTPL</name>
<dbReference type="Gene3D" id="1.10.260.40">
    <property type="entry name" value="lambda repressor-like DNA-binding domains"/>
    <property type="match status" value="1"/>
</dbReference>
<proteinExistence type="predicted"/>
<protein>
    <submittedName>
        <fullName evidence="2">Transcriptional regulator, y4mF family</fullName>
    </submittedName>
</protein>
<dbReference type="SMART" id="SM00530">
    <property type="entry name" value="HTH_XRE"/>
    <property type="match status" value="1"/>
</dbReference>
<dbReference type="CDD" id="cd00093">
    <property type="entry name" value="HTH_XRE"/>
    <property type="match status" value="1"/>
</dbReference>
<sequence length="53" mass="6355">MNINDKIRRIRESKEWSQEQMAEKLNMSLNGYAKIERGETKLYLDKLEQIAQI</sequence>
<dbReference type="Pfam" id="PF01381">
    <property type="entry name" value="HTH_3"/>
    <property type="match status" value="1"/>
</dbReference>
<feature type="domain" description="HTH cro/C1-type" evidence="1">
    <location>
        <begin position="7"/>
        <end position="53"/>
    </location>
</feature>
<dbReference type="SUPFAM" id="SSF47413">
    <property type="entry name" value="lambda repressor-like DNA-binding domains"/>
    <property type="match status" value="1"/>
</dbReference>
<accession>A0A3S4ZVH6</accession>
<reference evidence="2 3" key="1">
    <citation type="submission" date="2018-12" db="EMBL/GenBank/DDBJ databases">
        <authorList>
            <consortium name="Pathogen Informatics"/>
        </authorList>
    </citation>
    <scope>NUCLEOTIDE SEQUENCE [LARGE SCALE GENOMIC DNA]</scope>
    <source>
        <strain evidence="2 3">NCTC10976</strain>
    </source>
</reference>
<dbReference type="AlphaFoldDB" id="A0A3S4ZVH6"/>
<dbReference type="GO" id="GO:0003677">
    <property type="term" value="F:DNA binding"/>
    <property type="evidence" value="ECO:0007669"/>
    <property type="project" value="InterPro"/>
</dbReference>
<dbReference type="InterPro" id="IPR010982">
    <property type="entry name" value="Lambda_DNA-bd_dom_sf"/>
</dbReference>
<organism evidence="2 3">
    <name type="scientific">Actinobacillus pleuropneumoniae</name>
    <name type="common">Haemophilus pleuropneumoniae</name>
    <dbReference type="NCBI Taxonomy" id="715"/>
    <lineage>
        <taxon>Bacteria</taxon>
        <taxon>Pseudomonadati</taxon>
        <taxon>Pseudomonadota</taxon>
        <taxon>Gammaproteobacteria</taxon>
        <taxon>Pasteurellales</taxon>
        <taxon>Pasteurellaceae</taxon>
        <taxon>Actinobacillus</taxon>
    </lineage>
</organism>
<dbReference type="EMBL" id="LR134515">
    <property type="protein sequence ID" value="VEJ16908.1"/>
    <property type="molecule type" value="Genomic_DNA"/>
</dbReference>
<dbReference type="Proteomes" id="UP000275510">
    <property type="component" value="Chromosome"/>
</dbReference>
<evidence type="ECO:0000313" key="2">
    <source>
        <dbReference type="EMBL" id="VEJ16908.1"/>
    </source>
</evidence>